<organism evidence="2 3">
    <name type="scientific">Spraguea lophii (strain 42_110)</name>
    <name type="common">Microsporidian parasite</name>
    <dbReference type="NCBI Taxonomy" id="1358809"/>
    <lineage>
        <taxon>Eukaryota</taxon>
        <taxon>Fungi</taxon>
        <taxon>Fungi incertae sedis</taxon>
        <taxon>Microsporidia</taxon>
        <taxon>Spragueidae</taxon>
        <taxon>Spraguea</taxon>
    </lineage>
</organism>
<keyword evidence="1" id="KW-0812">Transmembrane</keyword>
<name>S7XS92_SPRLO</name>
<sequence>MQQSFIHRIKYTRNLKYMLLWIFIFLTSIECMYIIPVKFHINNLVSKLITKELFTSNNLDLFLSEYGLKDNINPMVLDTRNHSFGATKLFLSTVLDMKNKELFDYNVQLTLELDNKYLEVDSVCKSYNAAAEAVAIMASEENKFNIENAGNTIVVFSCENSEVSDLNERNTAAVNECDNVAAIAYKDLFQLRDGIMEILTKMLTKLGGGASKSNMNESLQKYMRRCIDQSIFPVGTKTNGTKHVINLTKIPTTYLN</sequence>
<feature type="transmembrane region" description="Helical" evidence="1">
    <location>
        <begin position="17"/>
        <end position="35"/>
    </location>
</feature>
<dbReference type="VEuPathDB" id="MicrosporidiaDB:SLOPH_2124"/>
<comment type="caution">
    <text evidence="2">The sequence shown here is derived from an EMBL/GenBank/DDBJ whole genome shotgun (WGS) entry which is preliminary data.</text>
</comment>
<dbReference type="AlphaFoldDB" id="S7XS92"/>
<dbReference type="EMBL" id="ATCN01000568">
    <property type="protein sequence ID" value="EPR78773.1"/>
    <property type="molecule type" value="Genomic_DNA"/>
</dbReference>
<proteinExistence type="predicted"/>
<accession>S7XS92</accession>
<keyword evidence="1" id="KW-0472">Membrane</keyword>
<protein>
    <submittedName>
        <fullName evidence="2">Uncharacterized protein</fullName>
    </submittedName>
</protein>
<keyword evidence="1" id="KW-1133">Transmembrane helix</keyword>
<reference evidence="3" key="1">
    <citation type="journal article" date="2013" name="PLoS Genet.">
        <title>The genome of Spraguea lophii and the basis of host-microsporidian interactions.</title>
        <authorList>
            <person name="Campbell S.E."/>
            <person name="Williams T.A."/>
            <person name="Yousuf A."/>
            <person name="Soanes D.M."/>
            <person name="Paszkiewicz K.H."/>
            <person name="Williams B.A.P."/>
        </authorList>
    </citation>
    <scope>NUCLEOTIDE SEQUENCE [LARGE SCALE GENOMIC DNA]</scope>
    <source>
        <strain evidence="3">42_110</strain>
    </source>
</reference>
<evidence type="ECO:0000256" key="1">
    <source>
        <dbReference type="SAM" id="Phobius"/>
    </source>
</evidence>
<gene>
    <name evidence="2" type="ORF">SLOPH_2124</name>
</gene>
<keyword evidence="3" id="KW-1185">Reference proteome</keyword>
<dbReference type="InParanoid" id="S7XS92"/>
<evidence type="ECO:0000313" key="3">
    <source>
        <dbReference type="Proteomes" id="UP000014978"/>
    </source>
</evidence>
<evidence type="ECO:0000313" key="2">
    <source>
        <dbReference type="EMBL" id="EPR78773.1"/>
    </source>
</evidence>
<dbReference type="HOGENOM" id="CLU_1086543_0_0_1"/>
<dbReference type="Proteomes" id="UP000014978">
    <property type="component" value="Unassembled WGS sequence"/>
</dbReference>